<feature type="coiled-coil region" evidence="1">
    <location>
        <begin position="162"/>
        <end position="196"/>
    </location>
</feature>
<feature type="region of interest" description="Disordered" evidence="2">
    <location>
        <begin position="1"/>
        <end position="30"/>
    </location>
</feature>
<keyword evidence="1" id="KW-0175">Coiled coil</keyword>
<feature type="compositionally biased region" description="Low complexity" evidence="2">
    <location>
        <begin position="1"/>
        <end position="14"/>
    </location>
</feature>
<name>A0AAX4P7T4_9CHLO</name>
<dbReference type="AlphaFoldDB" id="A0AAX4P7T4"/>
<organism evidence="3 4">
    <name type="scientific">Chloropicon roscoffensis</name>
    <dbReference type="NCBI Taxonomy" id="1461544"/>
    <lineage>
        <taxon>Eukaryota</taxon>
        <taxon>Viridiplantae</taxon>
        <taxon>Chlorophyta</taxon>
        <taxon>Chloropicophyceae</taxon>
        <taxon>Chloropicales</taxon>
        <taxon>Chloropicaceae</taxon>
        <taxon>Chloropicon</taxon>
    </lineage>
</organism>
<accession>A0AAX4P7T4</accession>
<evidence type="ECO:0000313" key="4">
    <source>
        <dbReference type="Proteomes" id="UP001472866"/>
    </source>
</evidence>
<sequence>MVAIEPPAAAAEEASCSTSSTPVISEEEEEPLDGAILAEKILEQANELRSMQALQKRIEVLEKRGDQQKIKDQAKRADKKAGSLAIARLQEKLDKAERRATDYCKRYTTSQFQLKARDKELSRLRAKSEKLEASSEKISKSNELLKGYVSRLESRLQASLDTKDDQQKIKEMSRRLASLSEDNERLQKHLSAQMEDNITMADSLNELRKRLDSDALAIGLESGEVLVELSNTKQICEQLEQKVEQRERDNQLLSEYANELRVKLADPPEPPPRDRTADDLALERRMEEVGRQVGELSATVRAQEERERELVRSGEEDRAAMDALRRELGEKAAELDALSFQHSGLRKKAGHLKQILKSLSSFCAQVQREVGELSSADASRLAEVEKGVLNMSADVLEPENRSFVKVLLQVVAASLEQRREVLHSQSSVQLLKGELKEISAKLARERAAAEQPSGQKTISLAYEDSKTPTSQGAAGFAFKTKSFAESVQHSSSRSEQTSRMLGDLERELRQARSIASRKKGVGERGGGGDENVSAGQTPAEVVGSSTKVELCVRPEPSEAGSDTEFLSPMSRYSDPSPALDLLKSSRGGTHFTPGKHTIQERLQILQSRFSKLNAESSNKQ</sequence>
<reference evidence="3 4" key="1">
    <citation type="submission" date="2024-03" db="EMBL/GenBank/DDBJ databases">
        <title>Complete genome sequence of the green alga Chloropicon roscoffensis RCC1871.</title>
        <authorList>
            <person name="Lemieux C."/>
            <person name="Pombert J.-F."/>
            <person name="Otis C."/>
            <person name="Turmel M."/>
        </authorList>
    </citation>
    <scope>NUCLEOTIDE SEQUENCE [LARGE SCALE GENOMIC DNA]</scope>
    <source>
        <strain evidence="3 4">RCC1871</strain>
    </source>
</reference>
<evidence type="ECO:0000313" key="3">
    <source>
        <dbReference type="EMBL" id="WZN62262.1"/>
    </source>
</evidence>
<feature type="coiled-coil region" evidence="1">
    <location>
        <begin position="229"/>
        <end position="259"/>
    </location>
</feature>
<feature type="coiled-coil region" evidence="1">
    <location>
        <begin position="44"/>
        <end position="134"/>
    </location>
</feature>
<feature type="region of interest" description="Disordered" evidence="2">
    <location>
        <begin position="513"/>
        <end position="577"/>
    </location>
</feature>
<keyword evidence="4" id="KW-1185">Reference proteome</keyword>
<dbReference type="EMBL" id="CP151505">
    <property type="protein sequence ID" value="WZN62262.1"/>
    <property type="molecule type" value="Genomic_DNA"/>
</dbReference>
<evidence type="ECO:0000256" key="1">
    <source>
        <dbReference type="SAM" id="Coils"/>
    </source>
</evidence>
<evidence type="ECO:0000256" key="2">
    <source>
        <dbReference type="SAM" id="MobiDB-lite"/>
    </source>
</evidence>
<protein>
    <submittedName>
        <fullName evidence="3">Uncharacterized protein</fullName>
    </submittedName>
</protein>
<gene>
    <name evidence="3" type="ORF">HKI87_05g37980</name>
</gene>
<dbReference type="Proteomes" id="UP001472866">
    <property type="component" value="Chromosome 05"/>
</dbReference>
<proteinExistence type="predicted"/>